<evidence type="ECO:0000256" key="2">
    <source>
        <dbReference type="SAM" id="MobiDB-lite"/>
    </source>
</evidence>
<comment type="caution">
    <text evidence="4">The sequence shown here is derived from an EMBL/GenBank/DDBJ whole genome shotgun (WGS) entry which is preliminary data.</text>
</comment>
<feature type="domain" description="Timeless C-terminal" evidence="3">
    <location>
        <begin position="402"/>
        <end position="485"/>
    </location>
</feature>
<feature type="region of interest" description="Disordered" evidence="2">
    <location>
        <begin position="315"/>
        <end position="386"/>
    </location>
</feature>
<comment type="similarity">
    <text evidence="1">Belongs to the timeless family.</text>
</comment>
<evidence type="ECO:0000313" key="4">
    <source>
        <dbReference type="EMBL" id="GFS11661.1"/>
    </source>
</evidence>
<feature type="compositionally biased region" description="Basic residues" evidence="2">
    <location>
        <begin position="650"/>
        <end position="662"/>
    </location>
</feature>
<feature type="compositionally biased region" description="Acidic residues" evidence="2">
    <location>
        <begin position="35"/>
        <end position="52"/>
    </location>
</feature>
<feature type="compositionally biased region" description="Basic and acidic residues" evidence="2">
    <location>
        <begin position="619"/>
        <end position="646"/>
    </location>
</feature>
<evidence type="ECO:0000256" key="1">
    <source>
        <dbReference type="ARBA" id="ARBA00008174"/>
    </source>
</evidence>
<proteinExistence type="inferred from homology"/>
<feature type="region of interest" description="Disordered" evidence="2">
    <location>
        <begin position="519"/>
        <end position="903"/>
    </location>
</feature>
<dbReference type="GO" id="GO:0003677">
    <property type="term" value="F:DNA binding"/>
    <property type="evidence" value="ECO:0007669"/>
    <property type="project" value="TreeGrafter"/>
</dbReference>
<feature type="compositionally biased region" description="Basic and acidic residues" evidence="2">
    <location>
        <begin position="818"/>
        <end position="831"/>
    </location>
</feature>
<dbReference type="GO" id="GO:0006281">
    <property type="term" value="P:DNA repair"/>
    <property type="evidence" value="ECO:0007669"/>
    <property type="project" value="TreeGrafter"/>
</dbReference>
<feature type="compositionally biased region" description="Basic residues" evidence="2">
    <location>
        <begin position="718"/>
        <end position="729"/>
    </location>
</feature>
<feature type="region of interest" description="Disordered" evidence="2">
    <location>
        <begin position="25"/>
        <end position="53"/>
    </location>
</feature>
<sequence>MAKSNFKNHHKLIYKNFFTSLLNITGPQQSQPPEEREEGEEDENEVEEEEIGSMETNEAQFDFIGFISDFAHINVLKSYSILLREFSDNSDAVNHCVVKMLHRLSHDLGFVGMLFQASIFKSFSVLLNGPYAKLPRFKELAKFATFVVRQFSNVAKINKKIFVDMLFWKSKNEALAVTGGYDFSAKSKAKSLWSEHQEEELIGLFEKFRDVSHPELDTGDLILGELTSDHTRIQVIKELKRQGLINSAADLKRKGRSRAWAEQEIQELRDAYELHKDSNFPISDIMTTLTGGRGRQAVTNKLLELGLVTDKAELKKKRKEGRRKRKGGSDEEDSEGERLFPDTTGGRRSRGNKSSGSSDGSSDNDSDNSNDDDDDDGNESEDGGQNADDAVQQAACTVGDHVSKLVQQGYQEQIEWIVRNLRNTVEDRDEGVCIPTPIVPLSEENETAMEDESFLVFLRSIGITPPANQQELFWRIPAQFSSADLTAIADGLEVTGSGQAANPDEVQRIVAGVLPGLLSSSSSSVKKSRKSSKSASDKQKRKEEKKRKKMERQKEKEKKKKRVRAKKGDKLADFVKMSNDAREEDQPSEEDNDQGPFVPVIPRIAHGSDTSDSGLDSELEAKEQQRMWLEKKSEKRLSAADRKEALQRMMARRNQKRKRTPGGRRGAGTSDDAHQENANTNSQENDNRPGTTNTNDDDDDNIAAAAEVDVANTSISSMRKKSDAKKRRVQQLESDSDSDTSSLSSLNEGPAEDDEDDENNKSTQKTNLNSSSAKKRALDSDSDSDVPLAIGKRKRQKNNSENEDPDLATGAASVSKTSDQENSDKENKDADSQSQGQLDESLRLHFSTSDEEDGDDDVDKDENGSSNNKDEGETMKESTEQNNKDETQKGLDSEDDEDDHITLKAAVKRRRAAVIDSDDDE</sequence>
<dbReference type="Proteomes" id="UP000762676">
    <property type="component" value="Unassembled WGS sequence"/>
</dbReference>
<feature type="compositionally biased region" description="Acidic residues" evidence="2">
    <location>
        <begin position="362"/>
        <end position="382"/>
    </location>
</feature>
<dbReference type="GO" id="GO:0000076">
    <property type="term" value="P:DNA replication checkpoint signaling"/>
    <property type="evidence" value="ECO:0007669"/>
    <property type="project" value="TreeGrafter"/>
</dbReference>
<gene>
    <name evidence="4" type="ORF">ElyMa_003092200</name>
</gene>
<feature type="compositionally biased region" description="Polar residues" evidence="2">
    <location>
        <begin position="676"/>
        <end position="690"/>
    </location>
</feature>
<keyword evidence="5" id="KW-1185">Reference proteome</keyword>
<dbReference type="Pfam" id="PF26019">
    <property type="entry name" value="HTH_TIMELESS"/>
    <property type="match status" value="1"/>
</dbReference>
<dbReference type="PANTHER" id="PTHR22940:SF4">
    <property type="entry name" value="PROTEIN TIMELESS HOMOLOG"/>
    <property type="match status" value="1"/>
</dbReference>
<evidence type="ECO:0000313" key="5">
    <source>
        <dbReference type="Proteomes" id="UP000762676"/>
    </source>
</evidence>
<dbReference type="AlphaFoldDB" id="A0AAV4IT30"/>
<dbReference type="Pfam" id="PF05029">
    <property type="entry name" value="TIMELESS_C"/>
    <property type="match status" value="1"/>
</dbReference>
<dbReference type="InterPro" id="IPR007725">
    <property type="entry name" value="TIMELESS_C"/>
</dbReference>
<dbReference type="InterPro" id="IPR044998">
    <property type="entry name" value="Timeless"/>
</dbReference>
<feature type="compositionally biased region" description="Basic and acidic residues" evidence="2">
    <location>
        <begin position="868"/>
        <end position="892"/>
    </location>
</feature>
<feature type="compositionally biased region" description="Basic and acidic residues" evidence="2">
    <location>
        <begin position="566"/>
        <end position="585"/>
    </location>
</feature>
<dbReference type="GO" id="GO:0031298">
    <property type="term" value="C:replication fork protection complex"/>
    <property type="evidence" value="ECO:0007669"/>
    <property type="project" value="TreeGrafter"/>
</dbReference>
<feature type="compositionally biased region" description="Polar residues" evidence="2">
    <location>
        <begin position="761"/>
        <end position="772"/>
    </location>
</feature>
<dbReference type="GO" id="GO:0043111">
    <property type="term" value="P:replication fork arrest"/>
    <property type="evidence" value="ECO:0007669"/>
    <property type="project" value="TreeGrafter"/>
</dbReference>
<feature type="compositionally biased region" description="Acidic residues" evidence="2">
    <location>
        <begin position="849"/>
        <end position="860"/>
    </location>
</feature>
<feature type="compositionally biased region" description="Basic residues" evidence="2">
    <location>
        <begin position="543"/>
        <end position="565"/>
    </location>
</feature>
<name>A0AAV4IT30_9GAST</name>
<dbReference type="PANTHER" id="PTHR22940">
    <property type="entry name" value="TIMEOUT/TIMELESS-2"/>
    <property type="match status" value="1"/>
</dbReference>
<dbReference type="EMBL" id="BMAT01006385">
    <property type="protein sequence ID" value="GFS11661.1"/>
    <property type="molecule type" value="Genomic_DNA"/>
</dbReference>
<feature type="compositionally biased region" description="Basic residues" evidence="2">
    <location>
        <begin position="315"/>
        <end position="326"/>
    </location>
</feature>
<accession>A0AAV4IT30</accession>
<reference evidence="4 5" key="1">
    <citation type="journal article" date="2021" name="Elife">
        <title>Chloroplast acquisition without the gene transfer in kleptoplastic sea slugs, Plakobranchus ocellatus.</title>
        <authorList>
            <person name="Maeda T."/>
            <person name="Takahashi S."/>
            <person name="Yoshida T."/>
            <person name="Shimamura S."/>
            <person name="Takaki Y."/>
            <person name="Nagai Y."/>
            <person name="Toyoda A."/>
            <person name="Suzuki Y."/>
            <person name="Arimoto A."/>
            <person name="Ishii H."/>
            <person name="Satoh N."/>
            <person name="Nishiyama T."/>
            <person name="Hasebe M."/>
            <person name="Maruyama T."/>
            <person name="Minagawa J."/>
            <person name="Obokata J."/>
            <person name="Shigenobu S."/>
        </authorList>
    </citation>
    <scope>NUCLEOTIDE SEQUENCE [LARGE SCALE GENOMIC DNA]</scope>
</reference>
<protein>
    <submittedName>
        <fullName evidence="4">Timeless-like protein</fullName>
    </submittedName>
</protein>
<feature type="compositionally biased region" description="Low complexity" evidence="2">
    <location>
        <begin position="352"/>
        <end position="361"/>
    </location>
</feature>
<feature type="compositionally biased region" description="Low complexity" evidence="2">
    <location>
        <begin position="702"/>
        <end position="713"/>
    </location>
</feature>
<evidence type="ECO:0000259" key="3">
    <source>
        <dbReference type="Pfam" id="PF05029"/>
    </source>
</evidence>
<organism evidence="4 5">
    <name type="scientific">Elysia marginata</name>
    <dbReference type="NCBI Taxonomy" id="1093978"/>
    <lineage>
        <taxon>Eukaryota</taxon>
        <taxon>Metazoa</taxon>
        <taxon>Spiralia</taxon>
        <taxon>Lophotrochozoa</taxon>
        <taxon>Mollusca</taxon>
        <taxon>Gastropoda</taxon>
        <taxon>Heterobranchia</taxon>
        <taxon>Euthyneura</taxon>
        <taxon>Panpulmonata</taxon>
        <taxon>Sacoglossa</taxon>
        <taxon>Placobranchoidea</taxon>
        <taxon>Plakobranchidae</taxon>
        <taxon>Elysia</taxon>
    </lineage>
</organism>